<dbReference type="EMBL" id="JBHTHM010002379">
    <property type="protein sequence ID" value="MFD0787952.1"/>
    <property type="molecule type" value="Genomic_DNA"/>
</dbReference>
<sequence>MTDPAGVDLDRLADYLARHRPDLAAGPPRARLISGGKSNLTYLLHIGDRELVLRRPPLGHVLATAHDMAREFRVISALAPTEVPVPGALLRCPDPDVIGAPFYLMERVTGEVYRTRAQT</sequence>
<dbReference type="InterPro" id="IPR011009">
    <property type="entry name" value="Kinase-like_dom_sf"/>
</dbReference>
<evidence type="ECO:0000313" key="2">
    <source>
        <dbReference type="EMBL" id="MFD0787952.1"/>
    </source>
</evidence>
<gene>
    <name evidence="2" type="ORF">ACFQZ8_28930</name>
</gene>
<evidence type="ECO:0000259" key="1">
    <source>
        <dbReference type="Pfam" id="PF01636"/>
    </source>
</evidence>
<organism evidence="2 3">
    <name type="scientific">Micromonospora azadirachtae</name>
    <dbReference type="NCBI Taxonomy" id="1970735"/>
    <lineage>
        <taxon>Bacteria</taxon>
        <taxon>Bacillati</taxon>
        <taxon>Actinomycetota</taxon>
        <taxon>Actinomycetes</taxon>
        <taxon>Micromonosporales</taxon>
        <taxon>Micromonosporaceae</taxon>
        <taxon>Micromonospora</taxon>
    </lineage>
</organism>
<dbReference type="PANTHER" id="PTHR47829:SF1">
    <property type="entry name" value="HAD FAMILY PHOSPHATASE"/>
    <property type="match status" value="1"/>
</dbReference>
<keyword evidence="3" id="KW-1185">Reference proteome</keyword>
<dbReference type="InterPro" id="IPR052898">
    <property type="entry name" value="ACAD10-like"/>
</dbReference>
<accession>A0ABW3AAN9</accession>
<dbReference type="SUPFAM" id="SSF56112">
    <property type="entry name" value="Protein kinase-like (PK-like)"/>
    <property type="match status" value="1"/>
</dbReference>
<dbReference type="InterPro" id="IPR002575">
    <property type="entry name" value="Aminoglycoside_PTrfase"/>
</dbReference>
<feature type="domain" description="Aminoglycoside phosphotransferase" evidence="1">
    <location>
        <begin position="30"/>
        <end position="115"/>
    </location>
</feature>
<dbReference type="Pfam" id="PF01636">
    <property type="entry name" value="APH"/>
    <property type="match status" value="1"/>
</dbReference>
<proteinExistence type="predicted"/>
<feature type="non-terminal residue" evidence="2">
    <location>
        <position position="119"/>
    </location>
</feature>
<name>A0ABW3AAN9_9ACTN</name>
<evidence type="ECO:0000313" key="3">
    <source>
        <dbReference type="Proteomes" id="UP001597053"/>
    </source>
</evidence>
<dbReference type="Proteomes" id="UP001597053">
    <property type="component" value="Unassembled WGS sequence"/>
</dbReference>
<dbReference type="Gene3D" id="3.30.200.20">
    <property type="entry name" value="Phosphorylase Kinase, domain 1"/>
    <property type="match status" value="1"/>
</dbReference>
<reference evidence="3" key="1">
    <citation type="journal article" date="2019" name="Int. J. Syst. Evol. Microbiol.">
        <title>The Global Catalogue of Microorganisms (GCM) 10K type strain sequencing project: providing services to taxonomists for standard genome sequencing and annotation.</title>
        <authorList>
            <consortium name="The Broad Institute Genomics Platform"/>
            <consortium name="The Broad Institute Genome Sequencing Center for Infectious Disease"/>
            <person name="Wu L."/>
            <person name="Ma J."/>
        </authorList>
    </citation>
    <scope>NUCLEOTIDE SEQUENCE [LARGE SCALE GENOMIC DNA]</scope>
    <source>
        <strain evidence="3">JCM 32148</strain>
    </source>
</reference>
<protein>
    <submittedName>
        <fullName evidence="2">Phosphotransferase</fullName>
    </submittedName>
</protein>
<comment type="caution">
    <text evidence="2">The sequence shown here is derived from an EMBL/GenBank/DDBJ whole genome shotgun (WGS) entry which is preliminary data.</text>
</comment>
<dbReference type="PANTHER" id="PTHR47829">
    <property type="entry name" value="HYDROLASE, PUTATIVE (AFU_ORTHOLOGUE AFUA_1G12880)-RELATED"/>
    <property type="match status" value="1"/>
</dbReference>